<keyword evidence="3" id="KW-0238">DNA-binding</keyword>
<keyword evidence="5" id="KW-0539">Nucleus</keyword>
<proteinExistence type="predicted"/>
<evidence type="ECO:0000256" key="4">
    <source>
        <dbReference type="ARBA" id="ARBA00023163"/>
    </source>
</evidence>
<comment type="subcellular location">
    <subcellularLocation>
        <location evidence="1">Nucleus</location>
    </subcellularLocation>
</comment>
<dbReference type="PANTHER" id="PTHR23043:SF17">
    <property type="entry name" value="PROTEIN SIMILAR"/>
    <property type="match status" value="1"/>
</dbReference>
<keyword evidence="8" id="KW-1185">Reference proteome</keyword>
<dbReference type="InterPro" id="IPR000014">
    <property type="entry name" value="PAS"/>
</dbReference>
<dbReference type="Pfam" id="PF08447">
    <property type="entry name" value="PAS_3"/>
    <property type="match status" value="1"/>
</dbReference>
<evidence type="ECO:0000256" key="1">
    <source>
        <dbReference type="ARBA" id="ARBA00004123"/>
    </source>
</evidence>
<accession>A0A9P6YTR8</accession>
<evidence type="ECO:0000313" key="7">
    <source>
        <dbReference type="EMBL" id="KAG1564436.1"/>
    </source>
</evidence>
<dbReference type="GO" id="GO:0000981">
    <property type="term" value="F:DNA-binding transcription factor activity, RNA polymerase II-specific"/>
    <property type="evidence" value="ECO:0007669"/>
    <property type="project" value="TreeGrafter"/>
</dbReference>
<dbReference type="GO" id="GO:0005634">
    <property type="term" value="C:nucleus"/>
    <property type="evidence" value="ECO:0007669"/>
    <property type="project" value="UniProtKB-SubCell"/>
</dbReference>
<feature type="domain" description="PAS" evidence="6">
    <location>
        <begin position="1"/>
        <end position="64"/>
    </location>
</feature>
<organism evidence="7 8">
    <name type="scientific">Rhizopus delemar</name>
    <dbReference type="NCBI Taxonomy" id="936053"/>
    <lineage>
        <taxon>Eukaryota</taxon>
        <taxon>Fungi</taxon>
        <taxon>Fungi incertae sedis</taxon>
        <taxon>Mucoromycota</taxon>
        <taxon>Mucoromycotina</taxon>
        <taxon>Mucoromycetes</taxon>
        <taxon>Mucorales</taxon>
        <taxon>Mucorineae</taxon>
        <taxon>Rhizopodaceae</taxon>
        <taxon>Rhizopus</taxon>
    </lineage>
</organism>
<comment type="caution">
    <text evidence="7">The sequence shown here is derived from an EMBL/GenBank/DDBJ whole genome shotgun (WGS) entry which is preliminary data.</text>
</comment>
<name>A0A9P6YTR8_9FUNG</name>
<dbReference type="CDD" id="cd00130">
    <property type="entry name" value="PAS"/>
    <property type="match status" value="2"/>
</dbReference>
<dbReference type="SUPFAM" id="SSF55785">
    <property type="entry name" value="PYP-like sensor domain (PAS domain)"/>
    <property type="match status" value="2"/>
</dbReference>
<evidence type="ECO:0000256" key="5">
    <source>
        <dbReference type="ARBA" id="ARBA00023242"/>
    </source>
</evidence>
<dbReference type="PROSITE" id="PS50112">
    <property type="entry name" value="PAS"/>
    <property type="match status" value="1"/>
</dbReference>
<keyword evidence="4" id="KW-0804">Transcription</keyword>
<dbReference type="InterPro" id="IPR013655">
    <property type="entry name" value="PAS_fold_3"/>
</dbReference>
<dbReference type="InterPro" id="IPR035965">
    <property type="entry name" value="PAS-like_dom_sf"/>
</dbReference>
<sequence length="269" mass="30995">MRNSWITIYCNTPSAKIIFASDTITDSCGWEPEEVIGRQGSQFVHPEDQKSLLKTHTVNIVKERMASMVCYRFLRKDGTYVTLESVINYCYDLLISSNYIYDENTLEHRMRRNTVDEVFVCHPTGRLQLAGAWNEQTENIIRIIETSEIWQGDKLLQPLEKRFCLILNRFAEALPIVYATHCIEDLVSLPVPEVIGQSFFKFISERDIPAFRAQINMAKQHGSVVRLRFDWQMVKGHYVSEPVEGTISSTNDGIVLVVRLSPRLIMNKS</sequence>
<evidence type="ECO:0000313" key="8">
    <source>
        <dbReference type="Proteomes" id="UP000740926"/>
    </source>
</evidence>
<keyword evidence="2" id="KW-0805">Transcription regulation</keyword>
<dbReference type="AlphaFoldDB" id="A0A9P6YTR8"/>
<reference evidence="7 8" key="1">
    <citation type="journal article" date="2020" name="Microb. Genom.">
        <title>Genetic diversity of clinical and environmental Mucorales isolates obtained from an investigation of mucormycosis cases among solid organ transplant recipients.</title>
        <authorList>
            <person name="Nguyen M.H."/>
            <person name="Kaul D."/>
            <person name="Muto C."/>
            <person name="Cheng S.J."/>
            <person name="Richter R.A."/>
            <person name="Bruno V.M."/>
            <person name="Liu G."/>
            <person name="Beyhan S."/>
            <person name="Sundermann A.J."/>
            <person name="Mounaud S."/>
            <person name="Pasculle A.W."/>
            <person name="Nierman W.C."/>
            <person name="Driscoll E."/>
            <person name="Cumbie R."/>
            <person name="Clancy C.J."/>
            <person name="Dupont C.L."/>
        </authorList>
    </citation>
    <scope>NUCLEOTIDE SEQUENCE [LARGE SCALE GENOMIC DNA]</scope>
    <source>
        <strain evidence="7 8">GL24</strain>
    </source>
</reference>
<gene>
    <name evidence="7" type="ORF">G6F50_011027</name>
</gene>
<dbReference type="PANTHER" id="PTHR23043">
    <property type="entry name" value="HYPOXIA-INDUCIBLE FACTOR 1 ALPHA"/>
    <property type="match status" value="1"/>
</dbReference>
<evidence type="ECO:0000259" key="6">
    <source>
        <dbReference type="PROSITE" id="PS50112"/>
    </source>
</evidence>
<evidence type="ECO:0000256" key="2">
    <source>
        <dbReference type="ARBA" id="ARBA00023015"/>
    </source>
</evidence>
<dbReference type="Proteomes" id="UP000740926">
    <property type="component" value="Unassembled WGS sequence"/>
</dbReference>
<dbReference type="Gene3D" id="3.30.450.20">
    <property type="entry name" value="PAS domain"/>
    <property type="match status" value="2"/>
</dbReference>
<dbReference type="EMBL" id="JAANIU010002635">
    <property type="protein sequence ID" value="KAG1564436.1"/>
    <property type="molecule type" value="Genomic_DNA"/>
</dbReference>
<dbReference type="GO" id="GO:0000977">
    <property type="term" value="F:RNA polymerase II transcription regulatory region sequence-specific DNA binding"/>
    <property type="evidence" value="ECO:0007669"/>
    <property type="project" value="TreeGrafter"/>
</dbReference>
<evidence type="ECO:0000256" key="3">
    <source>
        <dbReference type="ARBA" id="ARBA00023125"/>
    </source>
</evidence>
<protein>
    <recommendedName>
        <fullName evidence="6">PAS domain-containing protein</fullName>
    </recommendedName>
</protein>
<dbReference type="NCBIfam" id="TIGR00229">
    <property type="entry name" value="sensory_box"/>
    <property type="match status" value="1"/>
</dbReference>